<dbReference type="InterPro" id="IPR050256">
    <property type="entry name" value="Glycosyltransferase_2"/>
</dbReference>
<keyword evidence="6 10" id="KW-1133">Transmembrane helix</keyword>
<sequence length="333" mass="37433">MCDPPRPTDPRPTLSVVAPLYNEHENVDELYRRTSAALAAIGLDYEMLLVDDGSRDATPDLIDDLRRRDPRVVVLRLSRNFGHQAAVSAGLDHARGAAVVVIDGDLQDPPELIAAFVDKWREGYEVVYAVRRGRKEGWVKRLGYHAFYRLLSAISDLDIPLDSGDFCLMDRKVVDVLRHLPERMRFVRGLRSFVGFRQVGLAYDRSAREEGDPKYSMRGLMALAVDGLISFSGYPLRLVTYLGMITISIAIALLVWVFTDAITNGKAPRGWASMVVTVLFMGSIQLFSLGIIGEYIRLIFLETKGRPSYIVRDYSGPRSERPKDDDEPGAERR</sequence>
<dbReference type="InterPro" id="IPR029044">
    <property type="entry name" value="Nucleotide-diphossugar_trans"/>
</dbReference>
<accession>A0A1U7CJU0</accession>
<feature type="transmembrane region" description="Helical" evidence="10">
    <location>
        <begin position="238"/>
        <end position="259"/>
    </location>
</feature>
<keyword evidence="13" id="KW-1185">Reference proteome</keyword>
<dbReference type="KEGG" id="pbor:BSF38_00625"/>
<evidence type="ECO:0000256" key="5">
    <source>
        <dbReference type="ARBA" id="ARBA00022692"/>
    </source>
</evidence>
<dbReference type="STRING" id="1387353.BSF38_00625"/>
<comment type="similarity">
    <text evidence="8">Belongs to the glycosyltransferase 2 family. GtrB subfamily.</text>
</comment>
<dbReference type="RefSeq" id="WP_076343418.1">
    <property type="nucleotide sequence ID" value="NZ_CP019082.1"/>
</dbReference>
<feature type="compositionally biased region" description="Basic and acidic residues" evidence="9">
    <location>
        <begin position="318"/>
        <end position="333"/>
    </location>
</feature>
<comment type="subcellular location">
    <subcellularLocation>
        <location evidence="1">Cell membrane</location>
        <topology evidence="1">Multi-pass membrane protein</topology>
    </subcellularLocation>
</comment>
<dbReference type="FunFam" id="3.90.550.10:FF:000079">
    <property type="entry name" value="Probable glycosyl transferase"/>
    <property type="match status" value="1"/>
</dbReference>
<evidence type="ECO:0000256" key="1">
    <source>
        <dbReference type="ARBA" id="ARBA00004651"/>
    </source>
</evidence>
<evidence type="ECO:0000256" key="10">
    <source>
        <dbReference type="SAM" id="Phobius"/>
    </source>
</evidence>
<evidence type="ECO:0000256" key="9">
    <source>
        <dbReference type="SAM" id="MobiDB-lite"/>
    </source>
</evidence>
<evidence type="ECO:0000256" key="3">
    <source>
        <dbReference type="ARBA" id="ARBA00022676"/>
    </source>
</evidence>
<keyword evidence="5 10" id="KW-0812">Transmembrane</keyword>
<dbReference type="EMBL" id="CP019082">
    <property type="protein sequence ID" value="APW59210.1"/>
    <property type="molecule type" value="Genomic_DNA"/>
</dbReference>
<keyword evidence="3" id="KW-0328">Glycosyltransferase</keyword>
<proteinExistence type="inferred from homology"/>
<dbReference type="OrthoDB" id="9807778at2"/>
<evidence type="ECO:0000313" key="13">
    <source>
        <dbReference type="Proteomes" id="UP000186309"/>
    </source>
</evidence>
<dbReference type="PANTHER" id="PTHR48090:SF1">
    <property type="entry name" value="PROPHAGE BACTOPRENOL GLUCOSYL TRANSFERASE HOMOLOG"/>
    <property type="match status" value="1"/>
</dbReference>
<evidence type="ECO:0000256" key="7">
    <source>
        <dbReference type="ARBA" id="ARBA00023136"/>
    </source>
</evidence>
<feature type="domain" description="Glycosyltransferase 2-like" evidence="11">
    <location>
        <begin position="15"/>
        <end position="175"/>
    </location>
</feature>
<reference evidence="13" key="1">
    <citation type="submission" date="2016-12" db="EMBL/GenBank/DDBJ databases">
        <title>Comparative genomics of four Isosphaeraceae planctomycetes: a common pool of plasmids and glycoside hydrolase genes.</title>
        <authorList>
            <person name="Ivanova A."/>
        </authorList>
    </citation>
    <scope>NUCLEOTIDE SEQUENCE [LARGE SCALE GENOMIC DNA]</scope>
    <source>
        <strain evidence="13">PX4</strain>
    </source>
</reference>
<gene>
    <name evidence="12" type="ORF">BSF38_00625</name>
</gene>
<dbReference type="Gene3D" id="3.90.550.10">
    <property type="entry name" value="Spore Coat Polysaccharide Biosynthesis Protein SpsA, Chain A"/>
    <property type="match status" value="1"/>
</dbReference>
<dbReference type="CDD" id="cd04187">
    <property type="entry name" value="DPM1_like_bac"/>
    <property type="match status" value="1"/>
</dbReference>
<evidence type="ECO:0000256" key="6">
    <source>
        <dbReference type="ARBA" id="ARBA00022989"/>
    </source>
</evidence>
<feature type="transmembrane region" description="Helical" evidence="10">
    <location>
        <begin position="271"/>
        <end position="296"/>
    </location>
</feature>
<feature type="region of interest" description="Disordered" evidence="9">
    <location>
        <begin position="312"/>
        <end position="333"/>
    </location>
</feature>
<keyword evidence="4 12" id="KW-0808">Transferase</keyword>
<evidence type="ECO:0000256" key="4">
    <source>
        <dbReference type="ARBA" id="ARBA00022679"/>
    </source>
</evidence>
<evidence type="ECO:0000256" key="2">
    <source>
        <dbReference type="ARBA" id="ARBA00022475"/>
    </source>
</evidence>
<dbReference type="GO" id="GO:0016757">
    <property type="term" value="F:glycosyltransferase activity"/>
    <property type="evidence" value="ECO:0007669"/>
    <property type="project" value="UniProtKB-KW"/>
</dbReference>
<evidence type="ECO:0000259" key="11">
    <source>
        <dbReference type="Pfam" id="PF00535"/>
    </source>
</evidence>
<dbReference type="SUPFAM" id="SSF53448">
    <property type="entry name" value="Nucleotide-diphospho-sugar transferases"/>
    <property type="match status" value="1"/>
</dbReference>
<keyword evidence="2" id="KW-1003">Cell membrane</keyword>
<dbReference type="InterPro" id="IPR001173">
    <property type="entry name" value="Glyco_trans_2-like"/>
</dbReference>
<name>A0A1U7CJU0_9BACT</name>
<dbReference type="PANTHER" id="PTHR48090">
    <property type="entry name" value="UNDECAPRENYL-PHOSPHATE 4-DEOXY-4-FORMAMIDO-L-ARABINOSE TRANSFERASE-RELATED"/>
    <property type="match status" value="1"/>
</dbReference>
<evidence type="ECO:0000313" key="12">
    <source>
        <dbReference type="EMBL" id="APW59210.1"/>
    </source>
</evidence>
<dbReference type="Proteomes" id="UP000186309">
    <property type="component" value="Chromosome"/>
</dbReference>
<dbReference type="GO" id="GO:0005886">
    <property type="term" value="C:plasma membrane"/>
    <property type="evidence" value="ECO:0007669"/>
    <property type="project" value="UniProtKB-SubCell"/>
</dbReference>
<keyword evidence="7 10" id="KW-0472">Membrane</keyword>
<protein>
    <submittedName>
        <fullName evidence="12">GT2 family glycosyltransferase</fullName>
    </submittedName>
</protein>
<dbReference type="Pfam" id="PF00535">
    <property type="entry name" value="Glycos_transf_2"/>
    <property type="match status" value="1"/>
</dbReference>
<organism evidence="12 13">
    <name type="scientific">Paludisphaera borealis</name>
    <dbReference type="NCBI Taxonomy" id="1387353"/>
    <lineage>
        <taxon>Bacteria</taxon>
        <taxon>Pseudomonadati</taxon>
        <taxon>Planctomycetota</taxon>
        <taxon>Planctomycetia</taxon>
        <taxon>Isosphaerales</taxon>
        <taxon>Isosphaeraceae</taxon>
        <taxon>Paludisphaera</taxon>
    </lineage>
</organism>
<dbReference type="AlphaFoldDB" id="A0A1U7CJU0"/>
<evidence type="ECO:0000256" key="8">
    <source>
        <dbReference type="ARBA" id="ARBA00038152"/>
    </source>
</evidence>